<comment type="similarity">
    <text evidence="21">In the C-terminal section; belongs to the flavoprotein pyridine nucleotide cytochrome reductase family.</text>
</comment>
<keyword evidence="18" id="KW-1207">Sterol metabolism</keyword>
<feature type="domain" description="FAD-binding FR-type" evidence="23">
    <location>
        <begin position="291"/>
        <end position="540"/>
    </location>
</feature>
<dbReference type="InterPro" id="IPR001709">
    <property type="entry name" value="Flavoprot_Pyr_Nucl_cyt_Rdtase"/>
</dbReference>
<evidence type="ECO:0000256" key="19">
    <source>
        <dbReference type="ARBA" id="ARBA00023221"/>
    </source>
</evidence>
<dbReference type="GO" id="GO:0003958">
    <property type="term" value="F:NADPH-hemoprotein reductase activity"/>
    <property type="evidence" value="ECO:0007669"/>
    <property type="project" value="UniProtKB-EC"/>
</dbReference>
<evidence type="ECO:0000256" key="2">
    <source>
        <dbReference type="ARBA" id="ARBA00001974"/>
    </source>
</evidence>
<keyword evidence="3" id="KW-0444">Lipid biosynthesis</keyword>
<keyword evidence="12" id="KW-1133">Transmembrane helix</keyword>
<dbReference type="PRINTS" id="PR00371">
    <property type="entry name" value="FPNCR"/>
</dbReference>
<dbReference type="RefSeq" id="XP_026618796.1">
    <property type="nucleotide sequence ID" value="XM_026763242.1"/>
</dbReference>
<dbReference type="InterPro" id="IPR001094">
    <property type="entry name" value="Flavdoxin-like"/>
</dbReference>
<keyword evidence="25" id="KW-1185">Reference proteome</keyword>
<dbReference type="GO" id="GO:0005829">
    <property type="term" value="C:cytosol"/>
    <property type="evidence" value="ECO:0007669"/>
    <property type="project" value="TreeGrafter"/>
</dbReference>
<evidence type="ECO:0000256" key="11">
    <source>
        <dbReference type="ARBA" id="ARBA00022955"/>
    </source>
</evidence>
<dbReference type="Pfam" id="PF00258">
    <property type="entry name" value="Flavodoxin_1"/>
    <property type="match status" value="1"/>
</dbReference>
<sequence>MSLFSQWSSHSPEILRELFKVITPASVADYAALTVLSIIGGTYVSRGILWDQSDPYLHPVYERPQLKNGGAAGSNVNKQTRNIAQKMDETGKNIVVFWGSQSGTAEGFAHRLAREVSLRFGQEAMTADLSDYDPDSVSMIPDSKLAIFILSTYGEGDPSDNTAEFWDWIHKTQNVSLPNLRYAAFGLGNSNYKFYNRVVDVVVEALDRFGARSLMPVGKANDAEGTTQEDFMSWKEDLFATFKQQLGFQEGEVKYMPTLSVQEDESLEPIDLHHGEPDNRRDSSKSAAQCSPVRAIDITSSRELFASADRHCLHIELDLSSQPEFTYKTGDHLAVWPGNPDAEVDILLNALGLPPSRHEVPISITSLDPATKVKVPTPTTPIALFRYYLEICAPVNRDTLLGLAQFAPTPAAKDFLLQLGRDKTAYASFLTHTHLTLGRLLQLACPDTPWTALPLSYLIETLAPIQPRYYSISSSSVLAPRKPSITVLVSSAPLPENPSQSIHGLASNYLLALSASLSSSAHPHGLTYPLSGPSACLTSNKIHAHLRRSRFKLPLMSKCPLVMVAAGTGLAPFRAFVAERRQLSLIGKEIGEMVLFFGCRAPAEDFIYREELEEMQAALGGKLRVITAFSREVGVGAGVGVGCPKVYVQDRIAEHGAEVIRLIGEGGNVYICGRAGMAREVEKTVGEAMRAARGWSEAELNEWSKAIKRKNKWQEDVWG</sequence>
<evidence type="ECO:0000256" key="18">
    <source>
        <dbReference type="ARBA" id="ARBA00023166"/>
    </source>
</evidence>
<dbReference type="GO" id="GO:0010181">
    <property type="term" value="F:FMN binding"/>
    <property type="evidence" value="ECO:0007669"/>
    <property type="project" value="InterPro"/>
</dbReference>
<evidence type="ECO:0000256" key="12">
    <source>
        <dbReference type="ARBA" id="ARBA00022989"/>
    </source>
</evidence>
<dbReference type="FunFam" id="1.20.990.10:FF:000017">
    <property type="entry name" value="NADPH--cytochrome P450 reductase"/>
    <property type="match status" value="1"/>
</dbReference>
<keyword evidence="8 21" id="KW-0256">Endoplasmic reticulum</keyword>
<keyword evidence="15" id="KW-0443">Lipid metabolism</keyword>
<dbReference type="FunFam" id="3.40.50.80:FF:000032">
    <property type="entry name" value="NADPH-dependent diflavin oxidoreductase 1"/>
    <property type="match status" value="1"/>
</dbReference>
<keyword evidence="6" id="KW-0812">Transmembrane</keyword>
<evidence type="ECO:0000256" key="8">
    <source>
        <dbReference type="ARBA" id="ARBA00022824"/>
    </source>
</evidence>
<evidence type="ECO:0000259" key="22">
    <source>
        <dbReference type="PROSITE" id="PS50902"/>
    </source>
</evidence>
<dbReference type="PRINTS" id="PR00369">
    <property type="entry name" value="FLAVODOXIN"/>
</dbReference>
<dbReference type="PIRSF" id="PIRSF000208">
    <property type="entry name" value="P450R"/>
    <property type="match status" value="1"/>
</dbReference>
<comment type="function">
    <text evidence="21">This enzyme is required for electron transfer from NADP to cytochrome P450.</text>
</comment>
<dbReference type="InterPro" id="IPR008254">
    <property type="entry name" value="Flavodoxin/NO_synth"/>
</dbReference>
<evidence type="ECO:0000256" key="20">
    <source>
        <dbReference type="ARBA" id="ARBA00049342"/>
    </source>
</evidence>
<evidence type="ECO:0000256" key="1">
    <source>
        <dbReference type="ARBA" id="ARBA00001917"/>
    </source>
</evidence>
<evidence type="ECO:0000313" key="25">
    <source>
        <dbReference type="Proteomes" id="UP000215305"/>
    </source>
</evidence>
<evidence type="ECO:0000256" key="21">
    <source>
        <dbReference type="PIRNR" id="PIRNR000208"/>
    </source>
</evidence>
<dbReference type="InterPro" id="IPR001433">
    <property type="entry name" value="OxRdtase_FAD/NAD-bd"/>
</dbReference>
<accession>A0A397HWZ8</accession>
<keyword evidence="4" id="KW-0285">Flavoprotein</keyword>
<dbReference type="PROSITE" id="PS51384">
    <property type="entry name" value="FAD_FR"/>
    <property type="match status" value="1"/>
</dbReference>
<keyword evidence="9" id="KW-0274">FAD</keyword>
<dbReference type="InterPro" id="IPR017927">
    <property type="entry name" value="FAD-bd_FR_type"/>
</dbReference>
<dbReference type="EC" id="1.6.2.4" evidence="21"/>
<dbReference type="VEuPathDB" id="FungiDB:CDV56_109623"/>
<evidence type="ECO:0000259" key="23">
    <source>
        <dbReference type="PROSITE" id="PS51384"/>
    </source>
</evidence>
<dbReference type="FunFam" id="3.40.50.360:FF:000036">
    <property type="entry name" value="NADPH--cytochrome P450 reductase"/>
    <property type="match status" value="1"/>
</dbReference>
<evidence type="ECO:0000256" key="9">
    <source>
        <dbReference type="ARBA" id="ARBA00022827"/>
    </source>
</evidence>
<dbReference type="EMBL" id="NKHU02000005">
    <property type="protein sequence ID" value="RHZ67755.1"/>
    <property type="molecule type" value="Genomic_DNA"/>
</dbReference>
<keyword evidence="7" id="KW-1000">Mitochondrion outer membrane</keyword>
<keyword evidence="16" id="KW-0496">Mitochondrion</keyword>
<evidence type="ECO:0000256" key="16">
    <source>
        <dbReference type="ARBA" id="ARBA00023128"/>
    </source>
</evidence>
<gene>
    <name evidence="24" type="ORF">CDV56_109623</name>
</gene>
<dbReference type="Pfam" id="PF00175">
    <property type="entry name" value="NAD_binding_1"/>
    <property type="match status" value="1"/>
</dbReference>
<dbReference type="OrthoDB" id="1856718at2759"/>
<dbReference type="InterPro" id="IPR023208">
    <property type="entry name" value="P450R"/>
</dbReference>
<dbReference type="InterPro" id="IPR039261">
    <property type="entry name" value="FNR_nucleotide-bd"/>
</dbReference>
<evidence type="ECO:0000313" key="24">
    <source>
        <dbReference type="EMBL" id="RHZ67755.1"/>
    </source>
</evidence>
<comment type="subcellular location">
    <subcellularLocation>
        <location evidence="21">Endoplasmic reticulum membrane</location>
    </subcellularLocation>
</comment>
<comment type="cofactor">
    <cofactor evidence="2">
        <name>FAD</name>
        <dbReference type="ChEBI" id="CHEBI:57692"/>
    </cofactor>
</comment>
<dbReference type="SUPFAM" id="SSF63380">
    <property type="entry name" value="Riboflavin synthase domain-like"/>
    <property type="match status" value="1"/>
</dbReference>
<keyword evidence="14" id="KW-0756">Sterol biosynthesis</keyword>
<comment type="caution">
    <text evidence="24">The sequence shown here is derived from an EMBL/GenBank/DDBJ whole genome shotgun (WGS) entry which is preliminary data.</text>
</comment>
<dbReference type="Gene3D" id="3.40.50.360">
    <property type="match status" value="1"/>
</dbReference>
<keyword evidence="11" id="KW-0752">Steroid biosynthesis</keyword>
<dbReference type="CDD" id="cd06204">
    <property type="entry name" value="CYPOR"/>
    <property type="match status" value="1"/>
</dbReference>
<proteinExistence type="inferred from homology"/>
<dbReference type="Gene3D" id="1.20.990.10">
    <property type="entry name" value="NADPH-cytochrome p450 Reductase, Chain A, domain 3"/>
    <property type="match status" value="1"/>
</dbReference>
<dbReference type="InterPro" id="IPR003097">
    <property type="entry name" value="CysJ-like_FAD-binding"/>
</dbReference>
<comment type="cofactor">
    <cofactor evidence="1">
        <name>FMN</name>
        <dbReference type="ChEBI" id="CHEBI:58210"/>
    </cofactor>
</comment>
<comment type="catalytic activity">
    <reaction evidence="20 21">
        <text>2 oxidized [cytochrome P450] + NADPH = 2 reduced [cytochrome P450] + NADP(+) + H(+)</text>
        <dbReference type="Rhea" id="RHEA:24040"/>
        <dbReference type="Rhea" id="RHEA-COMP:14627"/>
        <dbReference type="Rhea" id="RHEA-COMP:14628"/>
        <dbReference type="ChEBI" id="CHEBI:15378"/>
        <dbReference type="ChEBI" id="CHEBI:55376"/>
        <dbReference type="ChEBI" id="CHEBI:57783"/>
        <dbReference type="ChEBI" id="CHEBI:58349"/>
        <dbReference type="ChEBI" id="CHEBI:60344"/>
        <dbReference type="EC" id="1.6.2.4"/>
    </reaction>
</comment>
<evidence type="ECO:0000256" key="10">
    <source>
        <dbReference type="ARBA" id="ARBA00022857"/>
    </source>
</evidence>
<dbReference type="Proteomes" id="UP000215305">
    <property type="component" value="Unassembled WGS sequence"/>
</dbReference>
<dbReference type="InterPro" id="IPR017938">
    <property type="entry name" value="Riboflavin_synthase-like_b-brl"/>
</dbReference>
<evidence type="ECO:0000256" key="4">
    <source>
        <dbReference type="ARBA" id="ARBA00022630"/>
    </source>
</evidence>
<dbReference type="GO" id="GO:0005789">
    <property type="term" value="C:endoplasmic reticulum membrane"/>
    <property type="evidence" value="ECO:0007669"/>
    <property type="project" value="UniProtKB-SubCell"/>
</dbReference>
<keyword evidence="10 21" id="KW-0521">NADP</keyword>
<evidence type="ECO:0000256" key="15">
    <source>
        <dbReference type="ARBA" id="ARBA00023098"/>
    </source>
</evidence>
<reference evidence="24" key="1">
    <citation type="submission" date="2018-08" db="EMBL/GenBank/DDBJ databases">
        <title>Draft genome sequence of azole-resistant Aspergillus thermomutatus (Neosartorya pseudofischeri) strain HMR AF 39, isolated from a human nasal aspirate.</title>
        <authorList>
            <person name="Parent-Michaud M."/>
            <person name="Dufresne P.J."/>
            <person name="Fournier E."/>
            <person name="Martineau C."/>
            <person name="Moreira S."/>
            <person name="Perkins V."/>
            <person name="De Repentigny L."/>
            <person name="Dufresne S.F."/>
        </authorList>
    </citation>
    <scope>NUCLEOTIDE SEQUENCE [LARGE SCALE GENOMIC DNA]</scope>
    <source>
        <strain evidence="24">HMR AF 39</strain>
    </source>
</reference>
<evidence type="ECO:0000256" key="13">
    <source>
        <dbReference type="ARBA" id="ARBA00023002"/>
    </source>
</evidence>
<name>A0A397HWZ8_ASPTH</name>
<dbReference type="PROSITE" id="PS50902">
    <property type="entry name" value="FLAVODOXIN_LIKE"/>
    <property type="match status" value="1"/>
</dbReference>
<evidence type="ECO:0000256" key="6">
    <source>
        <dbReference type="ARBA" id="ARBA00022692"/>
    </source>
</evidence>
<dbReference type="InterPro" id="IPR023173">
    <property type="entry name" value="NADPH_Cyt_P450_Rdtase_alpha"/>
</dbReference>
<dbReference type="InterPro" id="IPR029039">
    <property type="entry name" value="Flavoprotein-like_sf"/>
</dbReference>
<dbReference type="Pfam" id="PF00667">
    <property type="entry name" value="FAD_binding_1"/>
    <property type="match status" value="1"/>
</dbReference>
<dbReference type="Gene3D" id="2.40.30.10">
    <property type="entry name" value="Translation factors"/>
    <property type="match status" value="1"/>
</dbReference>
<evidence type="ECO:0000256" key="5">
    <source>
        <dbReference type="ARBA" id="ARBA00022643"/>
    </source>
</evidence>
<dbReference type="PANTHER" id="PTHR19384">
    <property type="entry name" value="NITRIC OXIDE SYNTHASE-RELATED"/>
    <property type="match status" value="1"/>
</dbReference>
<dbReference type="STRING" id="41047.A0A397HWZ8"/>
<protein>
    <recommendedName>
        <fullName evidence="21">NADPH--cytochrome P450 reductase</fullName>
        <ecNumber evidence="21">1.6.2.4</ecNumber>
    </recommendedName>
</protein>
<evidence type="ECO:0000256" key="14">
    <source>
        <dbReference type="ARBA" id="ARBA00023011"/>
    </source>
</evidence>
<dbReference type="GO" id="GO:0016126">
    <property type="term" value="P:sterol biosynthetic process"/>
    <property type="evidence" value="ECO:0007669"/>
    <property type="project" value="UniProtKB-KW"/>
</dbReference>
<keyword evidence="19" id="KW-0753">Steroid metabolism</keyword>
<evidence type="ECO:0000256" key="3">
    <source>
        <dbReference type="ARBA" id="ARBA00022516"/>
    </source>
</evidence>
<keyword evidence="17 21" id="KW-0472">Membrane</keyword>
<dbReference type="GO" id="GO:0050660">
    <property type="term" value="F:flavin adenine dinucleotide binding"/>
    <property type="evidence" value="ECO:0007669"/>
    <property type="project" value="TreeGrafter"/>
</dbReference>
<keyword evidence="13 21" id="KW-0560">Oxidoreductase</keyword>
<dbReference type="Gene3D" id="3.40.50.80">
    <property type="entry name" value="Nucleotide-binding domain of ferredoxin-NADP reductase (FNR) module"/>
    <property type="match status" value="1"/>
</dbReference>
<organism evidence="24 25">
    <name type="scientific">Aspergillus thermomutatus</name>
    <name type="common">Neosartorya pseudofischeri</name>
    <dbReference type="NCBI Taxonomy" id="41047"/>
    <lineage>
        <taxon>Eukaryota</taxon>
        <taxon>Fungi</taxon>
        <taxon>Dikarya</taxon>
        <taxon>Ascomycota</taxon>
        <taxon>Pezizomycotina</taxon>
        <taxon>Eurotiomycetes</taxon>
        <taxon>Eurotiomycetidae</taxon>
        <taxon>Eurotiales</taxon>
        <taxon>Aspergillaceae</taxon>
        <taxon>Aspergillus</taxon>
        <taxon>Aspergillus subgen. Fumigati</taxon>
    </lineage>
</organism>
<dbReference type="PANTHER" id="PTHR19384:SF108">
    <property type="entry name" value="NADPH--CYTOCHROME P450 REDUCTASE"/>
    <property type="match status" value="1"/>
</dbReference>
<evidence type="ECO:0000256" key="7">
    <source>
        <dbReference type="ARBA" id="ARBA00022787"/>
    </source>
</evidence>
<feature type="domain" description="Flavodoxin-like" evidence="22">
    <location>
        <begin position="94"/>
        <end position="239"/>
    </location>
</feature>
<dbReference type="GeneID" id="38131597"/>
<evidence type="ECO:0000256" key="17">
    <source>
        <dbReference type="ARBA" id="ARBA00023136"/>
    </source>
</evidence>
<dbReference type="SUPFAM" id="SSF52218">
    <property type="entry name" value="Flavoproteins"/>
    <property type="match status" value="1"/>
</dbReference>
<dbReference type="AlphaFoldDB" id="A0A397HWZ8"/>
<keyword evidence="5" id="KW-0288">FMN</keyword>
<dbReference type="SUPFAM" id="SSF52343">
    <property type="entry name" value="Ferredoxin reductase-like, C-terminal NADP-linked domain"/>
    <property type="match status" value="1"/>
</dbReference>